<evidence type="ECO:0000313" key="10">
    <source>
        <dbReference type="Proteomes" id="UP001497623"/>
    </source>
</evidence>
<gene>
    <name evidence="9" type="ORF">MNOR_LOCUS10053</name>
</gene>
<protein>
    <recommendedName>
        <fullName evidence="11">Laccase</fullName>
    </recommendedName>
</protein>
<dbReference type="GO" id="GO:0016491">
    <property type="term" value="F:oxidoreductase activity"/>
    <property type="evidence" value="ECO:0007669"/>
    <property type="project" value="UniProtKB-KW"/>
</dbReference>
<evidence type="ECO:0000259" key="8">
    <source>
        <dbReference type="Pfam" id="PF07732"/>
    </source>
</evidence>
<dbReference type="EMBL" id="CAXKWB010004995">
    <property type="protein sequence ID" value="CAL4076103.1"/>
    <property type="molecule type" value="Genomic_DNA"/>
</dbReference>
<dbReference type="Pfam" id="PF00394">
    <property type="entry name" value="Cu-oxidase"/>
    <property type="match status" value="1"/>
</dbReference>
<dbReference type="GO" id="GO:0005886">
    <property type="term" value="C:plasma membrane"/>
    <property type="evidence" value="ECO:0007669"/>
    <property type="project" value="TreeGrafter"/>
</dbReference>
<dbReference type="Gene3D" id="3.10.100.10">
    <property type="entry name" value="Mannose-Binding Protein A, subunit A"/>
    <property type="match status" value="1"/>
</dbReference>
<reference evidence="9 10" key="1">
    <citation type="submission" date="2024-05" db="EMBL/GenBank/DDBJ databases">
        <authorList>
            <person name="Wallberg A."/>
        </authorList>
    </citation>
    <scope>NUCLEOTIDE SEQUENCE [LARGE SCALE GENOMIC DNA]</scope>
</reference>
<dbReference type="InterPro" id="IPR045087">
    <property type="entry name" value="Cu-oxidase_fam"/>
</dbReference>
<comment type="caution">
    <text evidence="9">The sequence shown here is derived from an EMBL/GenBank/DDBJ whole genome shotgun (WGS) entry which is preliminary data.</text>
</comment>
<dbReference type="CDD" id="cd00037">
    <property type="entry name" value="CLECT"/>
    <property type="match status" value="1"/>
</dbReference>
<dbReference type="GO" id="GO:0006826">
    <property type="term" value="P:iron ion transport"/>
    <property type="evidence" value="ECO:0007669"/>
    <property type="project" value="TreeGrafter"/>
</dbReference>
<dbReference type="InterPro" id="IPR002355">
    <property type="entry name" value="Cu_oxidase_Cu_BS"/>
</dbReference>
<feature type="signal peptide" evidence="5">
    <location>
        <begin position="1"/>
        <end position="26"/>
    </location>
</feature>
<evidence type="ECO:0000256" key="3">
    <source>
        <dbReference type="ARBA" id="ARBA00023002"/>
    </source>
</evidence>
<keyword evidence="3" id="KW-0560">Oxidoreductase</keyword>
<dbReference type="CDD" id="cd13884">
    <property type="entry name" value="CuRO_2_tcLCC_insect_like"/>
    <property type="match status" value="1"/>
</dbReference>
<feature type="chain" id="PRO_5043606943" description="Laccase" evidence="5">
    <location>
        <begin position="27"/>
        <end position="838"/>
    </location>
</feature>
<dbReference type="Pfam" id="PF07731">
    <property type="entry name" value="Cu-oxidase_2"/>
    <property type="match status" value="1"/>
</dbReference>
<sequence length="838" mass="93367">MASSSACTGLLLKLLLLIFATDYSQSVNLTPGEECLRECTVNDVRACHFKFNVHHYQTLSRACYNCPSNATDCARPHCVPGDGVMREITVVNHRMPGPPIQVCVGDRIVVDVTNSLLSGDLSIHWHGMTMRAHNGSRGTPHMDGVPGVTQCPLVPGQTFRYDFSATEAGTHWWHAHTGFQRADGVYGGLIVREPKDPHLSLYNYDLPEHLILFHSWLHKTTETKYIIRRYSGDNDRSDSMLVNGQGPYQSPDATESSRQIPYQRFKVEKGQYYRFRLVSTAGLNCPIVFSIDEHPFTVIATDGNPIVPVDASSLVIYSGERWDIIISSNKTNGTYWMKFMGTLDCEPASHQFALLEYTELQATESLPDQETLALMKSKPQFTTSIPPGVQINSLNKACYDDKICAANLRSLSPLPSDMTSEKADYTLYLSFEMDFISNKHHYSEEYYSFTKIPKGGSRMKTAQINDLSLKLPVSPLLTSNHEIPHFNAESPPNASMCHIDHCEVLHMYQLPLGATVDLVFIDPGTHNDENHVIHMHGYHFWVLAQDRPQDIDGAVITRARVMEMDQKGLIKRNLINPVLKDSVTIADGGFTVVRIKTHNPGYWLLHCHLLFHSIGGMGLVLQVGDHKDMPPAPTAFPTCSDFNYNAMSTQAEPSCAAPGSGCSNGFCKERCEYQNGEYNAPFQTCGGSNCTCCIPAGRKTKSAGDSTEFTLDSELFIVLDQHKGVTWQQARTLCQDSGYELAQPQIDVTRLASYLLTNHGIWDGLRYYWLGGKGQGLNITWLSGQVIESSNPVWSETQQGLQTSTDFCVYIRDDGNPSPLGTYNCQDTTYMTPLCEVN</sequence>
<evidence type="ECO:0000259" key="7">
    <source>
        <dbReference type="Pfam" id="PF07731"/>
    </source>
</evidence>
<dbReference type="CDD" id="cd13858">
    <property type="entry name" value="CuRO_1_tcLCC2_insect_like"/>
    <property type="match status" value="1"/>
</dbReference>
<dbReference type="FunFam" id="2.60.40.420:FF:000031">
    <property type="entry name" value="Laccase-2 isoform A"/>
    <property type="match status" value="1"/>
</dbReference>
<dbReference type="InterPro" id="IPR016187">
    <property type="entry name" value="CTDL_fold"/>
</dbReference>
<feature type="domain" description="Plastocyanin-like" evidence="7">
    <location>
        <begin position="500"/>
        <end position="625"/>
    </location>
</feature>
<dbReference type="GO" id="GO:0005507">
    <property type="term" value="F:copper ion binding"/>
    <property type="evidence" value="ECO:0007669"/>
    <property type="project" value="InterPro"/>
</dbReference>
<dbReference type="SUPFAM" id="SSF56436">
    <property type="entry name" value="C-type lectin-like"/>
    <property type="match status" value="1"/>
</dbReference>
<dbReference type="InterPro" id="IPR001117">
    <property type="entry name" value="Cu-oxidase_2nd"/>
</dbReference>
<dbReference type="InterPro" id="IPR011707">
    <property type="entry name" value="Cu-oxidase-like_N"/>
</dbReference>
<dbReference type="AlphaFoldDB" id="A0AAV2QC78"/>
<evidence type="ECO:0000256" key="4">
    <source>
        <dbReference type="ARBA" id="ARBA00023008"/>
    </source>
</evidence>
<proteinExistence type="inferred from homology"/>
<dbReference type="InterPro" id="IPR016186">
    <property type="entry name" value="C-type_lectin-like/link_sf"/>
</dbReference>
<dbReference type="SUPFAM" id="SSF49503">
    <property type="entry name" value="Cupredoxins"/>
    <property type="match status" value="3"/>
</dbReference>
<organism evidence="9 10">
    <name type="scientific">Meganyctiphanes norvegica</name>
    <name type="common">Northern krill</name>
    <name type="synonym">Thysanopoda norvegica</name>
    <dbReference type="NCBI Taxonomy" id="48144"/>
    <lineage>
        <taxon>Eukaryota</taxon>
        <taxon>Metazoa</taxon>
        <taxon>Ecdysozoa</taxon>
        <taxon>Arthropoda</taxon>
        <taxon>Crustacea</taxon>
        <taxon>Multicrustacea</taxon>
        <taxon>Malacostraca</taxon>
        <taxon>Eumalacostraca</taxon>
        <taxon>Eucarida</taxon>
        <taxon>Euphausiacea</taxon>
        <taxon>Euphausiidae</taxon>
        <taxon>Meganyctiphanes</taxon>
    </lineage>
</organism>
<dbReference type="InterPro" id="IPR008972">
    <property type="entry name" value="Cupredoxin"/>
</dbReference>
<feature type="domain" description="Plastocyanin-like" evidence="6">
    <location>
        <begin position="209"/>
        <end position="357"/>
    </location>
</feature>
<feature type="domain" description="Plastocyanin-like" evidence="8">
    <location>
        <begin position="77"/>
        <end position="195"/>
    </location>
</feature>
<accession>A0AAV2QC78</accession>
<dbReference type="PANTHER" id="PTHR11709:SF394">
    <property type="entry name" value="FI03373P-RELATED"/>
    <property type="match status" value="1"/>
</dbReference>
<dbReference type="PROSITE" id="PS00080">
    <property type="entry name" value="MULTICOPPER_OXIDASE2"/>
    <property type="match status" value="1"/>
</dbReference>
<keyword evidence="2" id="KW-0479">Metal-binding</keyword>
<evidence type="ECO:0000256" key="1">
    <source>
        <dbReference type="ARBA" id="ARBA00010609"/>
    </source>
</evidence>
<dbReference type="Pfam" id="PF07732">
    <property type="entry name" value="Cu-oxidase_3"/>
    <property type="match status" value="1"/>
</dbReference>
<keyword evidence="10" id="KW-1185">Reference proteome</keyword>
<keyword evidence="5" id="KW-0732">Signal</keyword>
<dbReference type="FunFam" id="2.60.40.420:FF:000045">
    <property type="entry name" value="Laccase 2"/>
    <property type="match status" value="1"/>
</dbReference>
<evidence type="ECO:0000313" key="9">
    <source>
        <dbReference type="EMBL" id="CAL4076103.1"/>
    </source>
</evidence>
<dbReference type="PANTHER" id="PTHR11709">
    <property type="entry name" value="MULTI-COPPER OXIDASE"/>
    <property type="match status" value="1"/>
</dbReference>
<evidence type="ECO:0000256" key="2">
    <source>
        <dbReference type="ARBA" id="ARBA00022723"/>
    </source>
</evidence>
<keyword evidence="4" id="KW-0186">Copper</keyword>
<dbReference type="CDD" id="cd13905">
    <property type="entry name" value="CuRO_3_tcLLC2_insect_like"/>
    <property type="match status" value="1"/>
</dbReference>
<dbReference type="Proteomes" id="UP001497623">
    <property type="component" value="Unassembled WGS sequence"/>
</dbReference>
<evidence type="ECO:0008006" key="11">
    <source>
        <dbReference type="Google" id="ProtNLM"/>
    </source>
</evidence>
<dbReference type="Gene3D" id="2.60.40.420">
    <property type="entry name" value="Cupredoxins - blue copper proteins"/>
    <property type="match status" value="3"/>
</dbReference>
<comment type="similarity">
    <text evidence="1">Belongs to the multicopper oxidase family.</text>
</comment>
<name>A0AAV2QC78_MEGNR</name>
<evidence type="ECO:0000259" key="6">
    <source>
        <dbReference type="Pfam" id="PF00394"/>
    </source>
</evidence>
<dbReference type="InterPro" id="IPR011706">
    <property type="entry name" value="Cu-oxidase_C"/>
</dbReference>
<evidence type="ECO:0000256" key="5">
    <source>
        <dbReference type="SAM" id="SignalP"/>
    </source>
</evidence>